<proteinExistence type="predicted"/>
<accession>A0A0G0UHT4</accession>
<protein>
    <submittedName>
        <fullName evidence="2">Uncharacterized protein</fullName>
    </submittedName>
</protein>
<evidence type="ECO:0000313" key="2">
    <source>
        <dbReference type="EMBL" id="KKR49702.1"/>
    </source>
</evidence>
<sequence length="119" mass="12659">MKNLLAQVGTITPPKDAAGNPIIPDPGVDPTSFVAGLIRGGIQFLLITAFIVALIWTIFAGYRFVFSGGDEKSVSGAWSQIYWGLIGLVVVVGAFAIIKLVEAFFKVNIVSGGFFLPTR</sequence>
<evidence type="ECO:0000313" key="3">
    <source>
        <dbReference type="Proteomes" id="UP000034531"/>
    </source>
</evidence>
<comment type="caution">
    <text evidence="2">The sequence shown here is derived from an EMBL/GenBank/DDBJ whole genome shotgun (WGS) entry which is preliminary data.</text>
</comment>
<evidence type="ECO:0000256" key="1">
    <source>
        <dbReference type="SAM" id="Phobius"/>
    </source>
</evidence>
<organism evidence="2 3">
    <name type="scientific">Candidatus Curtissbacteria bacterium GW2011_GWA1_40_16</name>
    <dbReference type="NCBI Taxonomy" id="1618405"/>
    <lineage>
        <taxon>Bacteria</taxon>
        <taxon>Candidatus Curtissiibacteriota</taxon>
    </lineage>
</organism>
<dbReference type="Proteomes" id="UP000034531">
    <property type="component" value="Unassembled WGS sequence"/>
</dbReference>
<keyword evidence="1" id="KW-1133">Transmembrane helix</keyword>
<feature type="transmembrane region" description="Helical" evidence="1">
    <location>
        <begin position="44"/>
        <end position="65"/>
    </location>
</feature>
<keyword evidence="1" id="KW-0812">Transmembrane</keyword>
<dbReference type="AlphaFoldDB" id="A0A0G0UHT4"/>
<name>A0A0G0UHT4_9BACT</name>
<keyword evidence="1" id="KW-0472">Membrane</keyword>
<reference evidence="2 3" key="1">
    <citation type="journal article" date="2015" name="Nature">
        <title>rRNA introns, odd ribosomes, and small enigmatic genomes across a large radiation of phyla.</title>
        <authorList>
            <person name="Brown C.T."/>
            <person name="Hug L.A."/>
            <person name="Thomas B.C."/>
            <person name="Sharon I."/>
            <person name="Castelle C.J."/>
            <person name="Singh A."/>
            <person name="Wilkins M.J."/>
            <person name="Williams K.H."/>
            <person name="Banfield J.F."/>
        </authorList>
    </citation>
    <scope>NUCLEOTIDE SEQUENCE [LARGE SCALE GENOMIC DNA]</scope>
</reference>
<feature type="transmembrane region" description="Helical" evidence="1">
    <location>
        <begin position="77"/>
        <end position="98"/>
    </location>
</feature>
<gene>
    <name evidence="2" type="ORF">UT84_C0021G0008</name>
</gene>
<dbReference type="EMBL" id="LBYI01000021">
    <property type="protein sequence ID" value="KKR49702.1"/>
    <property type="molecule type" value="Genomic_DNA"/>
</dbReference>